<sequence length="81" mass="9378">MELATPFKVLHEVWHSCPLQIHTPHKEAIHGIIAYVVQQSESPTLESADRETFVTAQPYLKFRMRLPFTFQQKNKALSCLL</sequence>
<accession>A0AAE0VGQ0</accession>
<name>A0AAE0VGQ0_9BIVA</name>
<evidence type="ECO:0000313" key="1">
    <source>
        <dbReference type="EMBL" id="KAK3576045.1"/>
    </source>
</evidence>
<protein>
    <submittedName>
        <fullName evidence="1">Uncharacterized protein</fullName>
    </submittedName>
</protein>
<proteinExistence type="predicted"/>
<dbReference type="Proteomes" id="UP001195483">
    <property type="component" value="Unassembled WGS sequence"/>
</dbReference>
<comment type="caution">
    <text evidence="1">The sequence shown here is derived from an EMBL/GenBank/DDBJ whole genome shotgun (WGS) entry which is preliminary data.</text>
</comment>
<reference evidence="1" key="1">
    <citation type="journal article" date="2021" name="Genome Biol. Evol.">
        <title>A High-Quality Reference Genome for a Parasitic Bivalve with Doubly Uniparental Inheritance (Bivalvia: Unionida).</title>
        <authorList>
            <person name="Smith C.H."/>
        </authorList>
    </citation>
    <scope>NUCLEOTIDE SEQUENCE</scope>
    <source>
        <strain evidence="1">CHS0354</strain>
    </source>
</reference>
<organism evidence="1 2">
    <name type="scientific">Potamilus streckersoni</name>
    <dbReference type="NCBI Taxonomy" id="2493646"/>
    <lineage>
        <taxon>Eukaryota</taxon>
        <taxon>Metazoa</taxon>
        <taxon>Spiralia</taxon>
        <taxon>Lophotrochozoa</taxon>
        <taxon>Mollusca</taxon>
        <taxon>Bivalvia</taxon>
        <taxon>Autobranchia</taxon>
        <taxon>Heteroconchia</taxon>
        <taxon>Palaeoheterodonta</taxon>
        <taxon>Unionida</taxon>
        <taxon>Unionoidea</taxon>
        <taxon>Unionidae</taxon>
        <taxon>Ambleminae</taxon>
        <taxon>Lampsilini</taxon>
        <taxon>Potamilus</taxon>
    </lineage>
</organism>
<reference evidence="1" key="3">
    <citation type="submission" date="2023-05" db="EMBL/GenBank/DDBJ databases">
        <authorList>
            <person name="Smith C.H."/>
        </authorList>
    </citation>
    <scope>NUCLEOTIDE SEQUENCE</scope>
    <source>
        <strain evidence="1">CHS0354</strain>
        <tissue evidence="1">Mantle</tissue>
    </source>
</reference>
<reference evidence="1" key="2">
    <citation type="journal article" date="2021" name="Genome Biol. Evol.">
        <title>Developing a high-quality reference genome for a parasitic bivalve with doubly uniparental inheritance (Bivalvia: Unionida).</title>
        <authorList>
            <person name="Smith C.H."/>
        </authorList>
    </citation>
    <scope>NUCLEOTIDE SEQUENCE</scope>
    <source>
        <strain evidence="1">CHS0354</strain>
        <tissue evidence="1">Mantle</tissue>
    </source>
</reference>
<dbReference type="AlphaFoldDB" id="A0AAE0VGQ0"/>
<dbReference type="EMBL" id="JAEAOA010002127">
    <property type="protein sequence ID" value="KAK3576045.1"/>
    <property type="molecule type" value="Genomic_DNA"/>
</dbReference>
<keyword evidence="2" id="KW-1185">Reference proteome</keyword>
<gene>
    <name evidence="1" type="ORF">CHS0354_036323</name>
</gene>
<evidence type="ECO:0000313" key="2">
    <source>
        <dbReference type="Proteomes" id="UP001195483"/>
    </source>
</evidence>